<sequence>MEGQVDYKKLWKLLIDKDIKKKTDLIPLAGISTNILAKMNKGEFVSMESIQKVCKALDCDVGDICVINKREMCEDQKN</sequence>
<proteinExistence type="predicted"/>
<dbReference type="InterPro" id="IPR001387">
    <property type="entry name" value="Cro/C1-type_HTH"/>
</dbReference>
<feature type="domain" description="HTH cro/C1-type" evidence="1">
    <location>
        <begin position="9"/>
        <end position="68"/>
    </location>
</feature>
<dbReference type="InterPro" id="IPR010982">
    <property type="entry name" value="Lambda_DNA-bd_dom_sf"/>
</dbReference>
<reference evidence="2" key="2">
    <citation type="submission" date="2021-04" db="EMBL/GenBank/DDBJ databases">
        <authorList>
            <person name="Gilroy R."/>
        </authorList>
    </citation>
    <scope>NUCLEOTIDE SEQUENCE</scope>
    <source>
        <strain evidence="2">Gambia15-2214</strain>
    </source>
</reference>
<organism evidence="2 3">
    <name type="scientific">Candidatus Treponema excrementipullorum</name>
    <dbReference type="NCBI Taxonomy" id="2838768"/>
    <lineage>
        <taxon>Bacteria</taxon>
        <taxon>Pseudomonadati</taxon>
        <taxon>Spirochaetota</taxon>
        <taxon>Spirochaetia</taxon>
        <taxon>Spirochaetales</taxon>
        <taxon>Treponemataceae</taxon>
        <taxon>Treponema</taxon>
    </lineage>
</organism>
<dbReference type="GO" id="GO:0003677">
    <property type="term" value="F:DNA binding"/>
    <property type="evidence" value="ECO:0007669"/>
    <property type="project" value="InterPro"/>
</dbReference>
<dbReference type="AlphaFoldDB" id="A0A9E2L297"/>
<dbReference type="SUPFAM" id="SSF47413">
    <property type="entry name" value="lambda repressor-like DNA-binding domains"/>
    <property type="match status" value="1"/>
</dbReference>
<accession>A0A9E2L297</accession>
<reference evidence="2" key="1">
    <citation type="journal article" date="2021" name="PeerJ">
        <title>Extensive microbial diversity within the chicken gut microbiome revealed by metagenomics and culture.</title>
        <authorList>
            <person name="Gilroy R."/>
            <person name="Ravi A."/>
            <person name="Getino M."/>
            <person name="Pursley I."/>
            <person name="Horton D.L."/>
            <person name="Alikhan N.F."/>
            <person name="Baker D."/>
            <person name="Gharbi K."/>
            <person name="Hall N."/>
            <person name="Watson M."/>
            <person name="Adriaenssens E.M."/>
            <person name="Foster-Nyarko E."/>
            <person name="Jarju S."/>
            <person name="Secka A."/>
            <person name="Antonio M."/>
            <person name="Oren A."/>
            <person name="Chaudhuri R.R."/>
            <person name="La Ragione R."/>
            <person name="Hildebrand F."/>
            <person name="Pallen M.J."/>
        </authorList>
    </citation>
    <scope>NUCLEOTIDE SEQUENCE</scope>
    <source>
        <strain evidence="2">Gambia15-2214</strain>
    </source>
</reference>
<comment type="caution">
    <text evidence="2">The sequence shown here is derived from an EMBL/GenBank/DDBJ whole genome shotgun (WGS) entry which is preliminary data.</text>
</comment>
<protein>
    <submittedName>
        <fullName evidence="2">Helix-turn-helix transcriptional regulator</fullName>
    </submittedName>
</protein>
<gene>
    <name evidence="2" type="ORF">IAA16_06160</name>
</gene>
<name>A0A9E2L297_9SPIR</name>
<dbReference type="Proteomes" id="UP000823914">
    <property type="component" value="Unassembled WGS sequence"/>
</dbReference>
<dbReference type="EMBL" id="JAHLFV010000147">
    <property type="protein sequence ID" value="MBU3850132.1"/>
    <property type="molecule type" value="Genomic_DNA"/>
</dbReference>
<dbReference type="Pfam" id="PF13443">
    <property type="entry name" value="HTH_26"/>
    <property type="match status" value="1"/>
</dbReference>
<evidence type="ECO:0000313" key="2">
    <source>
        <dbReference type="EMBL" id="MBU3850132.1"/>
    </source>
</evidence>
<evidence type="ECO:0000259" key="1">
    <source>
        <dbReference type="Pfam" id="PF13443"/>
    </source>
</evidence>
<evidence type="ECO:0000313" key="3">
    <source>
        <dbReference type="Proteomes" id="UP000823914"/>
    </source>
</evidence>